<keyword evidence="14" id="KW-0732">Signal</keyword>
<evidence type="ECO:0000256" key="10">
    <source>
        <dbReference type="ARBA" id="ARBA00023237"/>
    </source>
</evidence>
<feature type="domain" description="Secretin/TonB short N-terminal" evidence="15">
    <location>
        <begin position="52"/>
        <end position="103"/>
    </location>
</feature>
<evidence type="ECO:0000256" key="7">
    <source>
        <dbReference type="ARBA" id="ARBA00023065"/>
    </source>
</evidence>
<keyword evidence="7" id="KW-0406">Ion transport</keyword>
<evidence type="ECO:0000256" key="9">
    <source>
        <dbReference type="ARBA" id="ARBA00023136"/>
    </source>
</evidence>
<evidence type="ECO:0000259" key="15">
    <source>
        <dbReference type="SMART" id="SM00965"/>
    </source>
</evidence>
<evidence type="ECO:0000313" key="16">
    <source>
        <dbReference type="EMBL" id="MDT9600844.1"/>
    </source>
</evidence>
<evidence type="ECO:0000256" key="14">
    <source>
        <dbReference type="SAM" id="SignalP"/>
    </source>
</evidence>
<dbReference type="PANTHER" id="PTHR32552">
    <property type="entry name" value="FERRICHROME IRON RECEPTOR-RELATED"/>
    <property type="match status" value="1"/>
</dbReference>
<evidence type="ECO:0000256" key="13">
    <source>
        <dbReference type="SAM" id="MobiDB-lite"/>
    </source>
</evidence>
<dbReference type="Gene3D" id="2.40.170.20">
    <property type="entry name" value="TonB-dependent receptor, beta-barrel domain"/>
    <property type="match status" value="1"/>
</dbReference>
<keyword evidence="3 11" id="KW-1134">Transmembrane beta strand</keyword>
<comment type="similarity">
    <text evidence="11 12">Belongs to the TonB-dependent receptor family.</text>
</comment>
<evidence type="ECO:0000313" key="17">
    <source>
        <dbReference type="Proteomes" id="UP001259572"/>
    </source>
</evidence>
<gene>
    <name evidence="16" type="ORF">RQX22_17940</name>
</gene>
<keyword evidence="9 11" id="KW-0472">Membrane</keyword>
<evidence type="ECO:0000256" key="8">
    <source>
        <dbReference type="ARBA" id="ARBA00023077"/>
    </source>
</evidence>
<evidence type="ECO:0000256" key="12">
    <source>
        <dbReference type="RuleBase" id="RU003357"/>
    </source>
</evidence>
<evidence type="ECO:0000256" key="4">
    <source>
        <dbReference type="ARBA" id="ARBA00022496"/>
    </source>
</evidence>
<dbReference type="Proteomes" id="UP001259572">
    <property type="component" value="Unassembled WGS sequence"/>
</dbReference>
<dbReference type="EMBL" id="JAVUPU010000013">
    <property type="protein sequence ID" value="MDT9600844.1"/>
    <property type="molecule type" value="Genomic_DNA"/>
</dbReference>
<keyword evidence="8 12" id="KW-0798">TonB box</keyword>
<evidence type="ECO:0000256" key="2">
    <source>
        <dbReference type="ARBA" id="ARBA00022448"/>
    </source>
</evidence>
<name>A0ABU3QCH2_9SPHN</name>
<proteinExistence type="inferred from homology"/>
<sequence length="800" mass="85253">MAGRIATRLILAAGMSLAALSPAIAAAQDRTYSIPAGDLRTALKKFAAQSGTRLIFRTDAVRSFRTSGVSGAHSSDEALQKLLSGTPLEAKRDPSGAVAIVPRADEPQSAVEPVRGAGGPESRAAAETDAEIVVTALKRGPQLLTDTAAAVGVIDGNEIEAAGARSLVDILQQVPSTSITNAGSPGVNTIQIRGVSATFGAASVGFYLDDLPFTFINQNFLPDPSVYDLESVEVLRGPQGSLYGAGASGGVVLVRTRDPDLDDLAGKAEGRVSTTKGGGENFFLGGAVNIPIVEDRIALRVSGDYYDDSGWLERPALNQRDFNDSERLNLRAKLRIAATDRLTLQLQGAISRIDAAGNVFANDRAELGGAVDQSIETDYDQAGAVITYEFPGATLTSTTSYLDFRNAGETSAAVSIPTESFAKNFAQEVRLNSTGSGAFSWLVGGFYNDISAEINQELSGLGLPFNVQENFRAERFSIFGEAAVALFDGVLDLTAGASYFEDDTRSFSAFLGPEIRNAISTKQFSPKLSAAWHPNDNSTLYAVYSQGFRPATLDFTVTTFLAQMVVPSITGRVRTENLTAYEVGYKTDALDGRLHFEGALFYNDIQDTQQSAAVVAPGATVPANTILNVGDAESYGVEWLFLARPTGSLTLNFSGSYTKSRIKRDFFAPGADPATAVPLFRAGQPLNFVPEWLVSAGIRHEHRWGSLQGVAAVSAQYASTRFQTILGQASLPGDENIRVDARYELGRDNWTLFVFAENLTNENNPITPSGFLTSLFPPDGGIVATRHRPRTLGIGARLNF</sequence>
<dbReference type="InterPro" id="IPR011662">
    <property type="entry name" value="Secretin/TonB_short_N"/>
</dbReference>
<dbReference type="InterPro" id="IPR000531">
    <property type="entry name" value="Beta-barrel_TonB"/>
</dbReference>
<dbReference type="InterPro" id="IPR036942">
    <property type="entry name" value="Beta-barrel_TonB_sf"/>
</dbReference>
<dbReference type="CDD" id="cd01347">
    <property type="entry name" value="ligand_gated_channel"/>
    <property type="match status" value="1"/>
</dbReference>
<keyword evidence="17" id="KW-1185">Reference proteome</keyword>
<dbReference type="Gene3D" id="3.55.50.30">
    <property type="match status" value="1"/>
</dbReference>
<comment type="caution">
    <text evidence="16">The sequence shown here is derived from an EMBL/GenBank/DDBJ whole genome shotgun (WGS) entry which is preliminary data.</text>
</comment>
<dbReference type="SUPFAM" id="SSF56935">
    <property type="entry name" value="Porins"/>
    <property type="match status" value="1"/>
</dbReference>
<dbReference type="RefSeq" id="WP_315728367.1">
    <property type="nucleotide sequence ID" value="NZ_JAVUPU010000013.1"/>
</dbReference>
<dbReference type="PROSITE" id="PS52016">
    <property type="entry name" value="TONB_DEPENDENT_REC_3"/>
    <property type="match status" value="1"/>
</dbReference>
<keyword evidence="5 11" id="KW-0812">Transmembrane</keyword>
<keyword evidence="2 11" id="KW-0813">Transport</keyword>
<evidence type="ECO:0000256" key="11">
    <source>
        <dbReference type="PROSITE-ProRule" id="PRU01360"/>
    </source>
</evidence>
<evidence type="ECO:0000256" key="5">
    <source>
        <dbReference type="ARBA" id="ARBA00022692"/>
    </source>
</evidence>
<evidence type="ECO:0000256" key="6">
    <source>
        <dbReference type="ARBA" id="ARBA00023004"/>
    </source>
</evidence>
<evidence type="ECO:0000256" key="3">
    <source>
        <dbReference type="ARBA" id="ARBA00022452"/>
    </source>
</evidence>
<dbReference type="InterPro" id="IPR012910">
    <property type="entry name" value="Plug_dom"/>
</dbReference>
<dbReference type="SMART" id="SM00965">
    <property type="entry name" value="STN"/>
    <property type="match status" value="1"/>
</dbReference>
<dbReference type="PANTHER" id="PTHR32552:SF81">
    <property type="entry name" value="TONB-DEPENDENT OUTER MEMBRANE RECEPTOR"/>
    <property type="match status" value="1"/>
</dbReference>
<organism evidence="16 17">
    <name type="scientific">Sphingosinicella rhizophila</name>
    <dbReference type="NCBI Taxonomy" id="3050082"/>
    <lineage>
        <taxon>Bacteria</taxon>
        <taxon>Pseudomonadati</taxon>
        <taxon>Pseudomonadota</taxon>
        <taxon>Alphaproteobacteria</taxon>
        <taxon>Sphingomonadales</taxon>
        <taxon>Sphingosinicellaceae</taxon>
        <taxon>Sphingosinicella</taxon>
    </lineage>
</organism>
<feature type="signal peptide" evidence="14">
    <location>
        <begin position="1"/>
        <end position="25"/>
    </location>
</feature>
<keyword evidence="10 11" id="KW-0998">Cell outer membrane</keyword>
<keyword evidence="16" id="KW-0675">Receptor</keyword>
<feature type="region of interest" description="Disordered" evidence="13">
    <location>
        <begin position="106"/>
        <end position="125"/>
    </location>
</feature>
<keyword evidence="6" id="KW-0408">Iron</keyword>
<evidence type="ECO:0000256" key="1">
    <source>
        <dbReference type="ARBA" id="ARBA00004571"/>
    </source>
</evidence>
<protein>
    <submittedName>
        <fullName evidence="16">TonB-dependent receptor</fullName>
    </submittedName>
</protein>
<keyword evidence="4" id="KW-0410">Iron transport</keyword>
<reference evidence="16 17" key="1">
    <citation type="submission" date="2023-05" db="EMBL/GenBank/DDBJ databases">
        <authorList>
            <person name="Guo Y."/>
        </authorList>
    </citation>
    <scope>NUCLEOTIDE SEQUENCE [LARGE SCALE GENOMIC DNA]</scope>
    <source>
        <strain evidence="16 17">GR2756</strain>
    </source>
</reference>
<accession>A0ABU3QCH2</accession>
<feature type="chain" id="PRO_5045176400" evidence="14">
    <location>
        <begin position="26"/>
        <end position="800"/>
    </location>
</feature>
<dbReference type="InterPro" id="IPR039426">
    <property type="entry name" value="TonB-dep_rcpt-like"/>
</dbReference>
<comment type="subcellular location">
    <subcellularLocation>
        <location evidence="1 11">Cell outer membrane</location>
        <topology evidence="1 11">Multi-pass membrane protein</topology>
    </subcellularLocation>
</comment>
<dbReference type="Pfam" id="PF07715">
    <property type="entry name" value="Plug"/>
    <property type="match status" value="1"/>
</dbReference>
<dbReference type="Pfam" id="PF00593">
    <property type="entry name" value="TonB_dep_Rec_b-barrel"/>
    <property type="match status" value="1"/>
</dbReference>